<feature type="domain" description="Transposase IS200-like" evidence="1">
    <location>
        <begin position="5"/>
        <end position="119"/>
    </location>
</feature>
<dbReference type="InterPro" id="IPR036515">
    <property type="entry name" value="Transposase_17_sf"/>
</dbReference>
<evidence type="ECO:0000313" key="3">
    <source>
        <dbReference type="Proteomes" id="UP000198382"/>
    </source>
</evidence>
<proteinExistence type="predicted"/>
<dbReference type="PANTHER" id="PTHR33360">
    <property type="entry name" value="TRANSPOSASE FOR INSERTION SEQUENCE ELEMENT IS200"/>
    <property type="match status" value="1"/>
</dbReference>
<keyword evidence="3" id="KW-1185">Reference proteome</keyword>
<evidence type="ECO:0000259" key="1">
    <source>
        <dbReference type="SMART" id="SM01321"/>
    </source>
</evidence>
<dbReference type="EMBL" id="MUGV01000005">
    <property type="protein sequence ID" value="OXA81892.1"/>
    <property type="molecule type" value="Genomic_DNA"/>
</dbReference>
<gene>
    <name evidence="2" type="ORF">B0A65_02340</name>
</gene>
<dbReference type="Pfam" id="PF01797">
    <property type="entry name" value="Y1_Tnp"/>
    <property type="match status" value="1"/>
</dbReference>
<dbReference type="Proteomes" id="UP000198382">
    <property type="component" value="Unassembled WGS sequence"/>
</dbReference>
<evidence type="ECO:0000313" key="2">
    <source>
        <dbReference type="EMBL" id="OXA81892.1"/>
    </source>
</evidence>
<organism evidence="2 3">
    <name type="scientific">Flavobacterium frigidimaris</name>
    <dbReference type="NCBI Taxonomy" id="262320"/>
    <lineage>
        <taxon>Bacteria</taxon>
        <taxon>Pseudomonadati</taxon>
        <taxon>Bacteroidota</taxon>
        <taxon>Flavobacteriia</taxon>
        <taxon>Flavobacteriales</taxon>
        <taxon>Flavobacteriaceae</taxon>
        <taxon>Flavobacterium</taxon>
    </lineage>
</organism>
<dbReference type="SMART" id="SM01321">
    <property type="entry name" value="Y1_Tnp"/>
    <property type="match status" value="1"/>
</dbReference>
<protein>
    <submittedName>
        <fullName evidence="2">Transposase</fullName>
    </submittedName>
</protein>
<accession>A0ABX4BWJ6</accession>
<sequence length="153" mass="17866">MANTYHQVYIQAVFAVKNREAIITNDCRSKIFSVIGNLINETGCKTVIVNGTEDHVHCLLGLKPTISISELMRIVKGKSSRFINDHQLTKCKFEWQEGYGVFSYSKSHIDAVYKYIANQEEHHKKENFRDEYLSFLDKYNTKYDERCVFENLI</sequence>
<dbReference type="RefSeq" id="WP_074660216.1">
    <property type="nucleotide sequence ID" value="NZ_MUGV01000005.1"/>
</dbReference>
<dbReference type="InterPro" id="IPR002686">
    <property type="entry name" value="Transposase_17"/>
</dbReference>
<comment type="caution">
    <text evidence="2">The sequence shown here is derived from an EMBL/GenBank/DDBJ whole genome shotgun (WGS) entry which is preliminary data.</text>
</comment>
<name>A0ABX4BWJ6_FLAFR</name>
<dbReference type="PANTHER" id="PTHR33360:SF2">
    <property type="entry name" value="TRANSPOSASE FOR INSERTION SEQUENCE ELEMENT IS200"/>
    <property type="match status" value="1"/>
</dbReference>
<dbReference type="NCBIfam" id="NF033573">
    <property type="entry name" value="transpos_IS200"/>
    <property type="match status" value="1"/>
</dbReference>
<reference evidence="2 3" key="1">
    <citation type="submission" date="2016-11" db="EMBL/GenBank/DDBJ databases">
        <title>Whole genomes of Flavobacteriaceae.</title>
        <authorList>
            <person name="Stine C."/>
            <person name="Li C."/>
            <person name="Tadesse D."/>
        </authorList>
    </citation>
    <scope>NUCLEOTIDE SEQUENCE [LARGE SCALE GENOMIC DNA]</scope>
    <source>
        <strain evidence="2 3">DSM 15937</strain>
    </source>
</reference>
<dbReference type="Gene3D" id="3.30.70.1290">
    <property type="entry name" value="Transposase IS200-like"/>
    <property type="match status" value="1"/>
</dbReference>
<dbReference type="SUPFAM" id="SSF143422">
    <property type="entry name" value="Transposase IS200-like"/>
    <property type="match status" value="1"/>
</dbReference>